<dbReference type="AlphaFoldDB" id="A0A7W6NCS7"/>
<sequence>MSSRPSLSVSETVPYGAIVSLVSPHAKFPTCFRVDLDVRTALKNVDAVENEW</sequence>
<dbReference type="EMBL" id="JACIEW010000013">
    <property type="protein sequence ID" value="MBB4053964.1"/>
    <property type="molecule type" value="Genomic_DNA"/>
</dbReference>
<reference evidence="1 2" key="1">
    <citation type="submission" date="2020-08" db="EMBL/GenBank/DDBJ databases">
        <title>Genomic Encyclopedia of Type Strains, Phase IV (KMG-IV): sequencing the most valuable type-strain genomes for metagenomic binning, comparative biology and taxonomic classification.</title>
        <authorList>
            <person name="Goeker M."/>
        </authorList>
    </citation>
    <scope>NUCLEOTIDE SEQUENCE [LARGE SCALE GENOMIC DNA]</scope>
    <source>
        <strain evidence="1 2">DSM 23447</strain>
    </source>
</reference>
<gene>
    <name evidence="1" type="ORF">GGR20_003635</name>
</gene>
<comment type="caution">
    <text evidence="1">The sequence shown here is derived from an EMBL/GenBank/DDBJ whole genome shotgun (WGS) entry which is preliminary data.</text>
</comment>
<evidence type="ECO:0000313" key="2">
    <source>
        <dbReference type="Proteomes" id="UP000547011"/>
    </source>
</evidence>
<organism evidence="1 2">
    <name type="scientific">Devosia subaequoris</name>
    <dbReference type="NCBI Taxonomy" id="395930"/>
    <lineage>
        <taxon>Bacteria</taxon>
        <taxon>Pseudomonadati</taxon>
        <taxon>Pseudomonadota</taxon>
        <taxon>Alphaproteobacteria</taxon>
        <taxon>Hyphomicrobiales</taxon>
        <taxon>Devosiaceae</taxon>
        <taxon>Devosia</taxon>
    </lineage>
</organism>
<accession>A0A7W6NCS7</accession>
<keyword evidence="2" id="KW-1185">Reference proteome</keyword>
<evidence type="ECO:0000313" key="1">
    <source>
        <dbReference type="EMBL" id="MBB4053964.1"/>
    </source>
</evidence>
<dbReference type="Proteomes" id="UP000547011">
    <property type="component" value="Unassembled WGS sequence"/>
</dbReference>
<proteinExistence type="predicted"/>
<protein>
    <submittedName>
        <fullName evidence="1">Uncharacterized protein</fullName>
    </submittedName>
</protein>
<name>A0A7W6NCS7_9HYPH</name>